<dbReference type="AlphaFoldDB" id="A0A6V7QP98"/>
<feature type="region of interest" description="Disordered" evidence="1">
    <location>
        <begin position="273"/>
        <end position="308"/>
    </location>
</feature>
<accession>A0A6V7QP98</accession>
<protein>
    <submittedName>
        <fullName evidence="2">Uncharacterized protein</fullName>
    </submittedName>
</protein>
<dbReference type="EMBL" id="LR862137">
    <property type="protein sequence ID" value="CAD1844606.1"/>
    <property type="molecule type" value="Genomic_DNA"/>
</dbReference>
<sequence>MAQENGGLSVISTDRVHNGFKDSLEAVSGKSSSAANSLDVGLRKGSVERVGKTVQTGHLRENYETRKQERDLSVSESGAENNGVCLEGDGAKEFQASSRMKSSGWDQLPGHSTKHGLKDVELDHINENEATTLDALGIGDSFRQTGSSSRRDMSSRKERPRSSDMPQSNEKSHVRASRSDDRNSLSLKAEAEMGAARSIGRGRLPWHTQGRGGDELPPNRSRPTHRRSPGFYGPPPSFATLGSRNAAAAAVAKVESNGFVVAPDGTIVKAAGSGTAGWAPKRSSHSSVYRRGSPTERDGEGGMPRGLRSVREMSPDRQFGVGRDRPDRYGPEIIRGRCRRAIRDEGMEASLSVHRRSLSRQKIFSRIKVLFISPGLEPDQDQDHEHAPLVCGHYEIKKLLHLILSQM</sequence>
<evidence type="ECO:0000313" key="2">
    <source>
        <dbReference type="EMBL" id="CAD1844606.1"/>
    </source>
</evidence>
<proteinExistence type="predicted"/>
<dbReference type="PANTHER" id="PTHR34536:SF6">
    <property type="entry name" value="DENTIN SIALOPHOSPHOPROTEIN-LIKE PROTEIN"/>
    <property type="match status" value="1"/>
</dbReference>
<organism evidence="2">
    <name type="scientific">Ananas comosus var. bracteatus</name>
    <name type="common">red pineapple</name>
    <dbReference type="NCBI Taxonomy" id="296719"/>
    <lineage>
        <taxon>Eukaryota</taxon>
        <taxon>Viridiplantae</taxon>
        <taxon>Streptophyta</taxon>
        <taxon>Embryophyta</taxon>
        <taxon>Tracheophyta</taxon>
        <taxon>Spermatophyta</taxon>
        <taxon>Magnoliopsida</taxon>
        <taxon>Liliopsida</taxon>
        <taxon>Poales</taxon>
        <taxon>Bromeliaceae</taxon>
        <taxon>Bromelioideae</taxon>
        <taxon>Ananas</taxon>
    </lineage>
</organism>
<feature type="compositionally biased region" description="Basic and acidic residues" evidence="1">
    <location>
        <begin position="149"/>
        <end position="162"/>
    </location>
</feature>
<name>A0A6V7QP98_ANACO</name>
<feature type="region of interest" description="Disordered" evidence="1">
    <location>
        <begin position="49"/>
        <end position="115"/>
    </location>
</feature>
<feature type="compositionally biased region" description="Polar residues" evidence="1">
    <location>
        <begin position="95"/>
        <end position="105"/>
    </location>
</feature>
<feature type="compositionally biased region" description="Basic and acidic residues" evidence="1">
    <location>
        <begin position="58"/>
        <end position="73"/>
    </location>
</feature>
<evidence type="ECO:0000256" key="1">
    <source>
        <dbReference type="SAM" id="MobiDB-lite"/>
    </source>
</evidence>
<gene>
    <name evidence="2" type="ORF">CB5_LOCUS27817</name>
</gene>
<reference evidence="2" key="1">
    <citation type="submission" date="2020-07" db="EMBL/GenBank/DDBJ databases">
        <authorList>
            <person name="Lin J."/>
        </authorList>
    </citation>
    <scope>NUCLEOTIDE SEQUENCE</scope>
</reference>
<feature type="compositionally biased region" description="Basic and acidic residues" evidence="1">
    <location>
        <begin position="170"/>
        <end position="183"/>
    </location>
</feature>
<dbReference type="PANTHER" id="PTHR34536">
    <property type="entry name" value="DENTIN SIALOPHOSPHOPROTEIN-LIKE PROTEIN"/>
    <property type="match status" value="1"/>
</dbReference>
<feature type="region of interest" description="Disordered" evidence="1">
    <location>
        <begin position="135"/>
        <end position="238"/>
    </location>
</feature>